<dbReference type="Gene3D" id="1.25.10.10">
    <property type="entry name" value="Leucine-rich Repeat Variant"/>
    <property type="match status" value="1"/>
</dbReference>
<evidence type="ECO:0000313" key="5">
    <source>
        <dbReference type="EMBL" id="TKS07369.1"/>
    </source>
</evidence>
<feature type="transmembrane region" description="Helical" evidence="3">
    <location>
        <begin position="20"/>
        <end position="44"/>
    </location>
</feature>
<dbReference type="InterPro" id="IPR011989">
    <property type="entry name" value="ARM-like"/>
</dbReference>
<evidence type="ECO:0000256" key="1">
    <source>
        <dbReference type="ARBA" id="ARBA00004123"/>
    </source>
</evidence>
<evidence type="ECO:0000256" key="2">
    <source>
        <dbReference type="ARBA" id="ARBA00023242"/>
    </source>
</evidence>
<gene>
    <name evidence="5" type="ORF">D5086_0000113630</name>
</gene>
<dbReference type="Pfam" id="PF25458">
    <property type="entry name" value="INTS4_C"/>
    <property type="match status" value="1"/>
</dbReference>
<dbReference type="InterPro" id="IPR016024">
    <property type="entry name" value="ARM-type_fold"/>
</dbReference>
<evidence type="ECO:0000256" key="3">
    <source>
        <dbReference type="SAM" id="Phobius"/>
    </source>
</evidence>
<keyword evidence="3" id="KW-1133">Transmembrane helix</keyword>
<dbReference type="GO" id="GO:0005634">
    <property type="term" value="C:nucleus"/>
    <property type="evidence" value="ECO:0007669"/>
    <property type="project" value="UniProtKB-SubCell"/>
</dbReference>
<dbReference type="GO" id="GO:0005768">
    <property type="term" value="C:endosome"/>
    <property type="evidence" value="ECO:0007669"/>
    <property type="project" value="TreeGrafter"/>
</dbReference>
<comment type="caution">
    <text evidence="5">The sequence shown here is derived from an EMBL/GenBank/DDBJ whole genome shotgun (WGS) entry which is preliminary data.</text>
</comment>
<organism evidence="5">
    <name type="scientific">Populus alba</name>
    <name type="common">White poplar</name>
    <dbReference type="NCBI Taxonomy" id="43335"/>
    <lineage>
        <taxon>Eukaryota</taxon>
        <taxon>Viridiplantae</taxon>
        <taxon>Streptophyta</taxon>
        <taxon>Embryophyta</taxon>
        <taxon>Tracheophyta</taxon>
        <taxon>Spermatophyta</taxon>
        <taxon>Magnoliopsida</taxon>
        <taxon>eudicotyledons</taxon>
        <taxon>Gunneridae</taxon>
        <taxon>Pentapetalae</taxon>
        <taxon>rosids</taxon>
        <taxon>fabids</taxon>
        <taxon>Malpighiales</taxon>
        <taxon>Salicaceae</taxon>
        <taxon>Saliceae</taxon>
        <taxon>Populus</taxon>
    </lineage>
</organism>
<reference evidence="5" key="1">
    <citation type="submission" date="2018-10" db="EMBL/GenBank/DDBJ databases">
        <title>Population genomic analysis revealed the cold adaptation of white poplar.</title>
        <authorList>
            <person name="Liu Y.-J."/>
        </authorList>
    </citation>
    <scope>NUCLEOTIDE SEQUENCE [LARGE SCALE GENOMIC DNA]</scope>
    <source>
        <strain evidence="5">PAL-ZL1</strain>
    </source>
</reference>
<keyword evidence="2" id="KW-0539">Nucleus</keyword>
<dbReference type="AlphaFoldDB" id="A0A4U5QBT2"/>
<evidence type="ECO:0000259" key="4">
    <source>
        <dbReference type="Pfam" id="PF25458"/>
    </source>
</evidence>
<dbReference type="STRING" id="43335.A0A4U5QBT2"/>
<dbReference type="PANTHER" id="PTHR20938:SF0">
    <property type="entry name" value="INTEGRATOR COMPLEX SUBUNIT 4"/>
    <property type="match status" value="1"/>
</dbReference>
<keyword evidence="3" id="KW-0812">Transmembrane</keyword>
<sequence>MPQGQRRLLLAARSWCSGGLVAGLGVRVFGLGGLVAGLGWLAVWRRLSFGSEAQSLAFFLELARCYTGSYCQLIASGHKFESLNKTVCFHLSSSSAPPVQKNHARCSSMEHQLLRTCLKSLNDNNNTLSLQALASLRSLIINPNTSDSTIYSILETLTRSLKLGTNSLTTHHHILKLLTDLASHRTHLSSQILNSIHSSSLLFTESIQIATESLTSLASIANSDHNKIDDHLFMSLCFAATSTSARLRLLRNGERLGIGMHVLFTVFLGFTKDPYPYVRKASLDGLLGLCKSGNVFEDVSVIEGCYFRAVELLQDNEHSVRSAAIRVVSEWGPMLIAAKEENDKIDWSNQVFVQLCSMVRDMSVEVRVEAFNALGKIKLVSEDILLQTISKKVLAIMKEKNSHGQCAAERFEILASSYAGAFVHGLEDEFHEVRKSACNSLRIHTILYAEFARQSLSLLMDMLNDDSMAVRLEALETLHHMATFECLHVQEIHMHMFLGSLLDNCDLIRSIARKIFKLVKLSDLKLFRSSVHGLLQNLERFTKDEADVFSVLFFMGRSHGNFAAHVVKEVSQEIEPVLEGKLVLDSARVAAFLVLAISAPLSQNQNGQNIPPRLFSYAVTLLGRISSALREVVDQDTLLAYLSQCSRSSNHGTEVEESSLLPVVDDAVLTHSRKDVNSPVGVPMLQTGNGTSKVQPVISCELEDLATSIVECQADELDEVMKSVNLILARVRDAWLLVQSRCTNVAVRALRDCKRELAMLTSASLESAGILAFTLQYLQVMKLFAKIWEHVVWKIRSDETGGLEYLFGKLDVRLRELRYRYIGFSKEEGLYVLELIVVACMLRLSKVEICCSPTTMKKLSAVISHIEILNDKGTIEPSNILMDAKKTVHEIESSKAGISSSLFQITNLVDFFTLKQFSLCSRVRHINAELDVPGNDSENPLPFVSGLPVAIPLDITLYNVGSENRLWLTIRMSQESTQFVFLDLNILGGCNEVKKFTFMAPFYRTPKARSFSSWISIGMECVLEDCHLVKHCGGPKRELVHLCQEKEVHLCLVRRD</sequence>
<accession>A0A4U5QBT2</accession>
<dbReference type="GO" id="GO:0010496">
    <property type="term" value="P:intercellular transport"/>
    <property type="evidence" value="ECO:0007669"/>
    <property type="project" value="TreeGrafter"/>
</dbReference>
<keyword evidence="3" id="KW-0472">Membrane</keyword>
<name>A0A4U5QBT2_POPAL</name>
<dbReference type="PANTHER" id="PTHR20938">
    <property type="entry name" value="INTEGRATOR COMPLEX SUBUNIT 4"/>
    <property type="match status" value="1"/>
</dbReference>
<dbReference type="InterPro" id="IPR057412">
    <property type="entry name" value="INTS4_C"/>
</dbReference>
<protein>
    <recommendedName>
        <fullName evidence="4">Integrator complex subunit 4/Protein SIEL C-terminal Ig-like domain-containing protein</fullName>
    </recommendedName>
</protein>
<dbReference type="SUPFAM" id="SSF48371">
    <property type="entry name" value="ARM repeat"/>
    <property type="match status" value="1"/>
</dbReference>
<proteinExistence type="predicted"/>
<dbReference type="FunFam" id="1.25.10.10:FF:001007">
    <property type="entry name" value="ARM repeat superfamily protein"/>
    <property type="match status" value="1"/>
</dbReference>
<comment type="subcellular location">
    <subcellularLocation>
        <location evidence="1">Nucleus</location>
    </subcellularLocation>
</comment>
<feature type="domain" description="Integrator complex subunit 4/Protein SIEL C-terminal Ig-like" evidence="4">
    <location>
        <begin position="932"/>
        <end position="1050"/>
    </location>
</feature>
<dbReference type="EMBL" id="RCHU01000326">
    <property type="protein sequence ID" value="TKS07369.1"/>
    <property type="molecule type" value="Genomic_DNA"/>
</dbReference>